<proteinExistence type="predicted"/>
<dbReference type="PANTHER" id="PTHR12236:SF76">
    <property type="entry name" value="ADULT-SPECIFIC CUTICULAR PROTEIN ACP-20-LIKE PROTEIN"/>
    <property type="match status" value="1"/>
</dbReference>
<dbReference type="EnsemblMetazoa" id="AMEC018413-RA">
    <property type="protein sequence ID" value="AMEC018413-PA"/>
    <property type="gene ID" value="AMEC018413"/>
</dbReference>
<dbReference type="GO" id="GO:0042302">
    <property type="term" value="F:structural constituent of cuticle"/>
    <property type="evidence" value="ECO:0007669"/>
    <property type="project" value="UniProtKB-UniRule"/>
</dbReference>
<evidence type="ECO:0000256" key="3">
    <source>
        <dbReference type="SAM" id="Phobius"/>
    </source>
</evidence>
<sequence length="224" mass="24491">MMLVQVTVGVAAAMSMTVSMAVRVSSLMMSIDCRMVSMTHSLDVSLEAVVLIGRVFNHSLGSVGFIQSVSSLDDISVPMFPLALVISGVRILYSILELVAGMRMIVLMFVSSNGNGQQSEGGDRELHHFGKGSLIALILALAVAVFAYGHEHHDYHSHPSYKFEYGVKDPHTGDHKSQWEHRDGDVVKGAYTLDEADGTKRVVEYSSDKHNGFQAHCLTYPNHV</sequence>
<keyword evidence="1 2" id="KW-0193">Cuticle</keyword>
<keyword evidence="3" id="KW-0812">Transmembrane</keyword>
<reference evidence="4" key="2">
    <citation type="submission" date="2020-05" db="UniProtKB">
        <authorList>
            <consortium name="EnsemblMetazoa"/>
        </authorList>
    </citation>
    <scope>IDENTIFICATION</scope>
    <source>
        <strain evidence="4">CM1001059</strain>
    </source>
</reference>
<dbReference type="GO" id="GO:0031012">
    <property type="term" value="C:extracellular matrix"/>
    <property type="evidence" value="ECO:0007669"/>
    <property type="project" value="TreeGrafter"/>
</dbReference>
<dbReference type="PROSITE" id="PS51155">
    <property type="entry name" value="CHIT_BIND_RR_2"/>
    <property type="match status" value="1"/>
</dbReference>
<feature type="transmembrane region" description="Helical" evidence="3">
    <location>
        <begin position="91"/>
        <end position="111"/>
    </location>
</feature>
<dbReference type="InterPro" id="IPR051217">
    <property type="entry name" value="Insect_Cuticle_Struc_Prot"/>
</dbReference>
<keyword evidence="5" id="KW-1185">Reference proteome</keyword>
<dbReference type="AlphaFoldDB" id="A0A182UDG7"/>
<evidence type="ECO:0000256" key="2">
    <source>
        <dbReference type="PROSITE-ProRule" id="PRU00497"/>
    </source>
</evidence>
<evidence type="ECO:0000256" key="1">
    <source>
        <dbReference type="ARBA" id="ARBA00022460"/>
    </source>
</evidence>
<dbReference type="Proteomes" id="UP000075902">
    <property type="component" value="Unassembled WGS sequence"/>
</dbReference>
<dbReference type="InterPro" id="IPR000618">
    <property type="entry name" value="Insect_cuticle"/>
</dbReference>
<accession>A0A182UDG7</accession>
<keyword evidence="3" id="KW-0472">Membrane</keyword>
<dbReference type="STRING" id="34690.A0A182UDG7"/>
<reference evidence="5" key="1">
    <citation type="submission" date="2014-01" db="EMBL/GenBank/DDBJ databases">
        <title>The Genome Sequence of Anopheles melas CM1001059_A (V2).</title>
        <authorList>
            <consortium name="The Broad Institute Genomics Platform"/>
            <person name="Neafsey D.E."/>
            <person name="Besansky N."/>
            <person name="Howell P."/>
            <person name="Walton C."/>
            <person name="Young S.K."/>
            <person name="Zeng Q."/>
            <person name="Gargeya S."/>
            <person name="Fitzgerald M."/>
            <person name="Haas B."/>
            <person name="Abouelleil A."/>
            <person name="Allen A.W."/>
            <person name="Alvarado L."/>
            <person name="Arachchi H.M."/>
            <person name="Berlin A.M."/>
            <person name="Chapman S.B."/>
            <person name="Gainer-Dewar J."/>
            <person name="Goldberg J."/>
            <person name="Griggs A."/>
            <person name="Gujja S."/>
            <person name="Hansen M."/>
            <person name="Howarth C."/>
            <person name="Imamovic A."/>
            <person name="Ireland A."/>
            <person name="Larimer J."/>
            <person name="McCowan C."/>
            <person name="Murphy C."/>
            <person name="Pearson M."/>
            <person name="Poon T.W."/>
            <person name="Priest M."/>
            <person name="Roberts A."/>
            <person name="Saif S."/>
            <person name="Shea T."/>
            <person name="Sisk P."/>
            <person name="Sykes S."/>
            <person name="Wortman J."/>
            <person name="Nusbaum C."/>
            <person name="Birren B."/>
        </authorList>
    </citation>
    <scope>NUCLEOTIDE SEQUENCE [LARGE SCALE GENOMIC DNA]</scope>
    <source>
        <strain evidence="5">CM1001059</strain>
    </source>
</reference>
<evidence type="ECO:0000313" key="4">
    <source>
        <dbReference type="EnsemblMetazoa" id="AMEC018413-PA"/>
    </source>
</evidence>
<feature type="transmembrane region" description="Helical" evidence="3">
    <location>
        <begin position="132"/>
        <end position="150"/>
    </location>
</feature>
<keyword evidence="3" id="KW-1133">Transmembrane helix</keyword>
<name>A0A182UDG7_9DIPT</name>
<dbReference type="PANTHER" id="PTHR12236">
    <property type="entry name" value="STRUCTURAL CONTITUENT OF CUTICLE"/>
    <property type="match status" value="1"/>
</dbReference>
<dbReference type="PRINTS" id="PR00947">
    <property type="entry name" value="CUTICLE"/>
</dbReference>
<dbReference type="Pfam" id="PF00379">
    <property type="entry name" value="Chitin_bind_4"/>
    <property type="match status" value="1"/>
</dbReference>
<evidence type="ECO:0000313" key="5">
    <source>
        <dbReference type="Proteomes" id="UP000075902"/>
    </source>
</evidence>
<organism evidence="4 5">
    <name type="scientific">Anopheles melas</name>
    <dbReference type="NCBI Taxonomy" id="34690"/>
    <lineage>
        <taxon>Eukaryota</taxon>
        <taxon>Metazoa</taxon>
        <taxon>Ecdysozoa</taxon>
        <taxon>Arthropoda</taxon>
        <taxon>Hexapoda</taxon>
        <taxon>Insecta</taxon>
        <taxon>Pterygota</taxon>
        <taxon>Neoptera</taxon>
        <taxon>Endopterygota</taxon>
        <taxon>Diptera</taxon>
        <taxon>Nematocera</taxon>
        <taxon>Culicoidea</taxon>
        <taxon>Culicidae</taxon>
        <taxon>Anophelinae</taxon>
        <taxon>Anopheles</taxon>
    </lineage>
</organism>
<dbReference type="VEuPathDB" id="VectorBase:AMEC018413"/>
<protein>
    <submittedName>
        <fullName evidence="4">Uncharacterized protein</fullName>
    </submittedName>
</protein>
<dbReference type="GO" id="GO:0005615">
    <property type="term" value="C:extracellular space"/>
    <property type="evidence" value="ECO:0007669"/>
    <property type="project" value="TreeGrafter"/>
</dbReference>